<feature type="binding site" evidence="2">
    <location>
        <position position="85"/>
    </location>
    <ligand>
        <name>Cu cation</name>
        <dbReference type="ChEBI" id="CHEBI:23378"/>
    </ligand>
</feature>
<dbReference type="OrthoDB" id="9790194at2"/>
<keyword evidence="5" id="KW-1185">Reference proteome</keyword>
<proteinExistence type="inferred from homology"/>
<dbReference type="InterPro" id="IPR036249">
    <property type="entry name" value="Thioredoxin-like_sf"/>
</dbReference>
<dbReference type="AlphaFoldDB" id="A0A1X7AJR6"/>
<dbReference type="GO" id="GO:0046872">
    <property type="term" value="F:metal ion binding"/>
    <property type="evidence" value="ECO:0007669"/>
    <property type="project" value="UniProtKB-KW"/>
</dbReference>
<evidence type="ECO:0000256" key="2">
    <source>
        <dbReference type="PIRSR" id="PIRSR603782-1"/>
    </source>
</evidence>
<feature type="disulfide bond" description="Redox-active" evidence="3">
    <location>
        <begin position="85"/>
        <end position="89"/>
    </location>
</feature>
<dbReference type="PANTHER" id="PTHR12151:SF25">
    <property type="entry name" value="LINALOOL DEHYDRATASE_ISOMERASE DOMAIN-CONTAINING PROTEIN"/>
    <property type="match status" value="1"/>
</dbReference>
<comment type="similarity">
    <text evidence="1">Belongs to the SCO1/2 family.</text>
</comment>
<sequence length="215" mass="23882">MKQGVRNTVIVLVLVVLGVIGLTVNKYTSTKAGIDKEALRELGVVWYETPRTFAFNPLSMAEGKTFTHEHLKDRWTLMYFGFTFCPDICPAALAHMAQLKKELKVLNPQVADRVDVVLVSVDPNRDNPEKLTGYVNFFDPEFKGATSDPANLKALTQQLNVAFEIVGDTSSADYLVEHSAQVVLINPMGDYQGFLKPPFKAADLAKAMIQVDQNF</sequence>
<dbReference type="SUPFAM" id="SSF52833">
    <property type="entry name" value="Thioredoxin-like"/>
    <property type="match status" value="1"/>
</dbReference>
<evidence type="ECO:0008006" key="6">
    <source>
        <dbReference type="Google" id="ProtNLM"/>
    </source>
</evidence>
<evidence type="ECO:0000256" key="1">
    <source>
        <dbReference type="ARBA" id="ARBA00010996"/>
    </source>
</evidence>
<dbReference type="EMBL" id="FWPT01000004">
    <property type="protein sequence ID" value="SMA46267.1"/>
    <property type="molecule type" value="Genomic_DNA"/>
</dbReference>
<feature type="binding site" evidence="2">
    <location>
        <position position="89"/>
    </location>
    <ligand>
        <name>Cu cation</name>
        <dbReference type="ChEBI" id="CHEBI:23378"/>
    </ligand>
</feature>
<evidence type="ECO:0000313" key="5">
    <source>
        <dbReference type="Proteomes" id="UP000196573"/>
    </source>
</evidence>
<feature type="binding site" evidence="2">
    <location>
        <position position="178"/>
    </location>
    <ligand>
        <name>Cu cation</name>
        <dbReference type="ChEBI" id="CHEBI:23378"/>
    </ligand>
</feature>
<dbReference type="InterPro" id="IPR003782">
    <property type="entry name" value="SCO1/SenC"/>
</dbReference>
<keyword evidence="2" id="KW-0186">Copper</keyword>
<keyword evidence="3" id="KW-1015">Disulfide bond</keyword>
<gene>
    <name evidence="4" type="ORF">EHSB41UT_02116</name>
</gene>
<dbReference type="CDD" id="cd02968">
    <property type="entry name" value="SCO"/>
    <property type="match status" value="1"/>
</dbReference>
<keyword evidence="2" id="KW-0479">Metal-binding</keyword>
<dbReference type="Gene3D" id="3.40.30.10">
    <property type="entry name" value="Glutaredoxin"/>
    <property type="match status" value="1"/>
</dbReference>
<dbReference type="Pfam" id="PF02630">
    <property type="entry name" value="SCO1-SenC"/>
    <property type="match status" value="1"/>
</dbReference>
<dbReference type="RefSeq" id="WP_087109592.1">
    <property type="nucleotide sequence ID" value="NZ_CBCSCN010000002.1"/>
</dbReference>
<evidence type="ECO:0000256" key="3">
    <source>
        <dbReference type="PIRSR" id="PIRSR603782-2"/>
    </source>
</evidence>
<dbReference type="PANTHER" id="PTHR12151">
    <property type="entry name" value="ELECTRON TRANSPORT PROTIN SCO1/SENC FAMILY MEMBER"/>
    <property type="match status" value="1"/>
</dbReference>
<organism evidence="4 5">
    <name type="scientific">Parendozoicomonas haliclonae</name>
    <dbReference type="NCBI Taxonomy" id="1960125"/>
    <lineage>
        <taxon>Bacteria</taxon>
        <taxon>Pseudomonadati</taxon>
        <taxon>Pseudomonadota</taxon>
        <taxon>Gammaproteobacteria</taxon>
        <taxon>Oceanospirillales</taxon>
        <taxon>Endozoicomonadaceae</taxon>
        <taxon>Parendozoicomonas</taxon>
    </lineage>
</organism>
<protein>
    <recommendedName>
        <fullName evidence="6">Thioredoxin domain-containing protein</fullName>
    </recommendedName>
</protein>
<accession>A0A1X7AJR6</accession>
<dbReference type="Proteomes" id="UP000196573">
    <property type="component" value="Unassembled WGS sequence"/>
</dbReference>
<evidence type="ECO:0000313" key="4">
    <source>
        <dbReference type="EMBL" id="SMA46267.1"/>
    </source>
</evidence>
<name>A0A1X7AJR6_9GAMM</name>
<reference evidence="4 5" key="1">
    <citation type="submission" date="2017-03" db="EMBL/GenBank/DDBJ databases">
        <authorList>
            <person name="Afonso C.L."/>
            <person name="Miller P.J."/>
            <person name="Scott M.A."/>
            <person name="Spackman E."/>
            <person name="Goraichik I."/>
            <person name="Dimitrov K.M."/>
            <person name="Suarez D.L."/>
            <person name="Swayne D.E."/>
        </authorList>
    </citation>
    <scope>NUCLEOTIDE SEQUENCE [LARGE SCALE GENOMIC DNA]</scope>
    <source>
        <strain evidence="4">SB41UT1</strain>
    </source>
</reference>